<accession>A0A7C7D4X0</accession>
<dbReference type="AlphaFoldDB" id="A0A7C7D4X0"/>
<organism evidence="3 4">
    <name type="scientific">Desulfitobacterium dehalogenans</name>
    <dbReference type="NCBI Taxonomy" id="36854"/>
    <lineage>
        <taxon>Bacteria</taxon>
        <taxon>Bacillati</taxon>
        <taxon>Bacillota</taxon>
        <taxon>Clostridia</taxon>
        <taxon>Eubacteriales</taxon>
        <taxon>Desulfitobacteriaceae</taxon>
        <taxon>Desulfitobacterium</taxon>
    </lineage>
</organism>
<feature type="domain" description="EAL" evidence="1">
    <location>
        <begin position="160"/>
        <end position="413"/>
    </location>
</feature>
<dbReference type="SUPFAM" id="SSF55073">
    <property type="entry name" value="Nucleotide cyclase"/>
    <property type="match status" value="1"/>
</dbReference>
<comment type="caution">
    <text evidence="3">The sequence shown here is derived from an EMBL/GenBank/DDBJ whole genome shotgun (WGS) entry which is preliminary data.</text>
</comment>
<sequence>MIRTSSAHKEELSHLLQGGYSLWILYLDIAKFHEVEFRQGYRVCAQILDEVVKEMNHTLHNHLHLFHTILLDYQGGDDFIFYFSPTEDTPWSISELVSEFVPPLESRINKRIQRFVQEALTLHAGLVECNSQPGRSVDYLLYGALKEAFLLNKSEPDPLYFPQRKEVDRILEDPEHYVHSAFQPILDVISGEFFGFEALARLKQPSSFTSIADLFPFTDKIGKLYPVETICRRTAIANSSQILRSNEFLFLNVEPQVITDPEFSSGQTRKLLDAQGLAPSDVVLEITERSAIENYETFREALEHYRKQGYLIALDDVGAGYSSLQSIAELHPDFLKIDRSLIQGIHLDPTKWALLETFVTFSRRIGCRILAEGVETPEEMQTVVQLGVDYVQGYFIAKPSFTRPELKDQVSRIVHSHQRLSFNSEKTVLNILEPLPLVVPQTTVNVVKNYFEVHSKVWLVGVADQGVLLGVVQRDKLYTALATPYGVSLYSQRPITSLMNNKHLLIEETTPIEVASSLAMARSDAHLYDGIVVVQQQKPIGMIRVASLIKAMSDTQIQIARGASPLTGLPGNIAIEQQLKSRLAGNKTFGIIYADLNQFKLFNDTYGFQHGDSIIKLLGELLVQESPKIDPHAFTGHVGGDDFVILSNDSNIRFLGEDLLSHFQQRIESIHGAKDLSLALAGLVVDVNSSTPLTATIISEELAVLKKEAKLHKGNYFILKDYKKA</sequence>
<dbReference type="Gene3D" id="3.30.70.270">
    <property type="match status" value="2"/>
</dbReference>
<dbReference type="PANTHER" id="PTHR33121:SF76">
    <property type="entry name" value="SIGNALING PROTEIN"/>
    <property type="match status" value="1"/>
</dbReference>
<dbReference type="InterPro" id="IPR001633">
    <property type="entry name" value="EAL_dom"/>
</dbReference>
<feature type="domain" description="GGDEF" evidence="2">
    <location>
        <begin position="587"/>
        <end position="722"/>
    </location>
</feature>
<dbReference type="CDD" id="cd01948">
    <property type="entry name" value="EAL"/>
    <property type="match status" value="1"/>
</dbReference>
<dbReference type="SMART" id="SM00267">
    <property type="entry name" value="GGDEF"/>
    <property type="match status" value="1"/>
</dbReference>
<dbReference type="NCBIfam" id="TIGR00254">
    <property type="entry name" value="GGDEF"/>
    <property type="match status" value="1"/>
</dbReference>
<evidence type="ECO:0000259" key="1">
    <source>
        <dbReference type="PROSITE" id="PS50883"/>
    </source>
</evidence>
<dbReference type="InterPro" id="IPR043128">
    <property type="entry name" value="Rev_trsase/Diguanyl_cyclase"/>
</dbReference>
<dbReference type="PROSITE" id="PS50883">
    <property type="entry name" value="EAL"/>
    <property type="match status" value="1"/>
</dbReference>
<dbReference type="EMBL" id="DUTF01000139">
    <property type="protein sequence ID" value="HHY26313.1"/>
    <property type="molecule type" value="Genomic_DNA"/>
</dbReference>
<dbReference type="InterPro" id="IPR000160">
    <property type="entry name" value="GGDEF_dom"/>
</dbReference>
<dbReference type="PROSITE" id="PS50887">
    <property type="entry name" value="GGDEF"/>
    <property type="match status" value="2"/>
</dbReference>
<dbReference type="InterPro" id="IPR029787">
    <property type="entry name" value="Nucleotide_cyclase"/>
</dbReference>
<dbReference type="PANTHER" id="PTHR33121">
    <property type="entry name" value="CYCLIC DI-GMP PHOSPHODIESTERASE PDEF"/>
    <property type="match status" value="1"/>
</dbReference>
<dbReference type="Proteomes" id="UP000553059">
    <property type="component" value="Unassembled WGS sequence"/>
</dbReference>
<dbReference type="Pfam" id="PF00563">
    <property type="entry name" value="EAL"/>
    <property type="match status" value="1"/>
</dbReference>
<dbReference type="Pfam" id="PF00990">
    <property type="entry name" value="GGDEF"/>
    <property type="match status" value="1"/>
</dbReference>
<dbReference type="InterPro" id="IPR046342">
    <property type="entry name" value="CBS_dom_sf"/>
</dbReference>
<evidence type="ECO:0000259" key="2">
    <source>
        <dbReference type="PROSITE" id="PS50887"/>
    </source>
</evidence>
<evidence type="ECO:0000313" key="3">
    <source>
        <dbReference type="EMBL" id="HHY26313.1"/>
    </source>
</evidence>
<protein>
    <submittedName>
        <fullName evidence="3">GGDEF domain-containing protein</fullName>
    </submittedName>
</protein>
<dbReference type="InterPro" id="IPR035919">
    <property type="entry name" value="EAL_sf"/>
</dbReference>
<dbReference type="GO" id="GO:0071111">
    <property type="term" value="F:cyclic-guanylate-specific phosphodiesterase activity"/>
    <property type="evidence" value="ECO:0007669"/>
    <property type="project" value="InterPro"/>
</dbReference>
<reference evidence="3 4" key="1">
    <citation type="journal article" date="2020" name="Biotechnol. Biofuels">
        <title>New insights from the biogas microbiome by comprehensive genome-resolved metagenomics of nearly 1600 species originating from multiple anaerobic digesters.</title>
        <authorList>
            <person name="Campanaro S."/>
            <person name="Treu L."/>
            <person name="Rodriguez-R L.M."/>
            <person name="Kovalovszki A."/>
            <person name="Ziels R.M."/>
            <person name="Maus I."/>
            <person name="Zhu X."/>
            <person name="Kougias P.G."/>
            <person name="Basile A."/>
            <person name="Luo G."/>
            <person name="Schluter A."/>
            <person name="Konstantinidis K.T."/>
            <person name="Angelidaki I."/>
        </authorList>
    </citation>
    <scope>NUCLEOTIDE SEQUENCE [LARGE SCALE GENOMIC DNA]</scope>
    <source>
        <strain evidence="3">AS05jafATM_4</strain>
    </source>
</reference>
<dbReference type="InterPro" id="IPR000644">
    <property type="entry name" value="CBS_dom"/>
</dbReference>
<evidence type="ECO:0000313" key="4">
    <source>
        <dbReference type="Proteomes" id="UP000553059"/>
    </source>
</evidence>
<dbReference type="Gene3D" id="3.10.580.10">
    <property type="entry name" value="CBS-domain"/>
    <property type="match status" value="1"/>
</dbReference>
<proteinExistence type="predicted"/>
<dbReference type="Pfam" id="PF00571">
    <property type="entry name" value="CBS"/>
    <property type="match status" value="1"/>
</dbReference>
<dbReference type="SMART" id="SM00052">
    <property type="entry name" value="EAL"/>
    <property type="match status" value="1"/>
</dbReference>
<dbReference type="SUPFAM" id="SSF141868">
    <property type="entry name" value="EAL domain-like"/>
    <property type="match status" value="1"/>
</dbReference>
<gene>
    <name evidence="3" type="ORF">GX523_06105</name>
</gene>
<dbReference type="SUPFAM" id="SSF54631">
    <property type="entry name" value="CBS-domain pair"/>
    <property type="match status" value="1"/>
</dbReference>
<dbReference type="InterPro" id="IPR050706">
    <property type="entry name" value="Cyclic-di-GMP_PDE-like"/>
</dbReference>
<dbReference type="CDD" id="cd01949">
    <property type="entry name" value="GGDEF"/>
    <property type="match status" value="1"/>
</dbReference>
<name>A0A7C7D4X0_9FIRM</name>
<dbReference type="Gene3D" id="3.20.20.450">
    <property type="entry name" value="EAL domain"/>
    <property type="match status" value="1"/>
</dbReference>
<feature type="domain" description="GGDEF" evidence="2">
    <location>
        <begin position="20"/>
        <end position="164"/>
    </location>
</feature>